<organism evidence="1 2">
    <name type="scientific">Candidatus Iainarchaeum sp</name>
    <dbReference type="NCBI Taxonomy" id="3101447"/>
    <lineage>
        <taxon>Archaea</taxon>
        <taxon>Candidatus Iainarchaeota</taxon>
        <taxon>Candidatus Iainarchaeia</taxon>
        <taxon>Candidatus Iainarchaeales</taxon>
        <taxon>Candidatus Iainarchaeaceae</taxon>
        <taxon>Candidatus Iainarchaeum</taxon>
    </lineage>
</organism>
<accession>A0A2D6M1W4</accession>
<proteinExistence type="predicted"/>
<sequence length="165" mass="18503">MKPSQDSFIKRKSIIRTMSVSIAIERKTIIFVIFLVAFAGFIGVTYGEDIAKIFVPASQQCPAGKCVYGFDEEGSILCKPCAQDSSHRSCIWMEETVVIEHEKEANFQYDGCNKGEEYAHGEFCALGIGDTQIKCLANGYMVKWQRAKCVDGLWSKGTERYCKNN</sequence>
<dbReference type="Proteomes" id="UP000226592">
    <property type="component" value="Unassembled WGS sequence"/>
</dbReference>
<dbReference type="AlphaFoldDB" id="A0A2D6M1W4"/>
<reference evidence="2" key="1">
    <citation type="submission" date="2017-09" db="EMBL/GenBank/DDBJ databases">
        <title>The Reconstruction of 2,631 Draft Metagenome-Assembled Genomes from the Global Oceans.</title>
        <authorList>
            <person name="Tully B.J."/>
            <person name="Graham E.D."/>
            <person name="Heidelberg J.F."/>
        </authorList>
    </citation>
    <scope>NUCLEOTIDE SEQUENCE [LARGE SCALE GENOMIC DNA]</scope>
</reference>
<gene>
    <name evidence="1" type="ORF">CL943_03880</name>
</gene>
<protein>
    <submittedName>
        <fullName evidence="1">Uncharacterized protein</fullName>
    </submittedName>
</protein>
<dbReference type="EMBL" id="NZBU01000012">
    <property type="protein sequence ID" value="MAG22413.1"/>
    <property type="molecule type" value="Genomic_DNA"/>
</dbReference>
<evidence type="ECO:0000313" key="2">
    <source>
        <dbReference type="Proteomes" id="UP000226592"/>
    </source>
</evidence>
<comment type="caution">
    <text evidence="1">The sequence shown here is derived from an EMBL/GenBank/DDBJ whole genome shotgun (WGS) entry which is preliminary data.</text>
</comment>
<evidence type="ECO:0000313" key="1">
    <source>
        <dbReference type="EMBL" id="MAG22413.1"/>
    </source>
</evidence>
<name>A0A2D6M1W4_9ARCH</name>